<name>A0A8J8WFI3_9EURO</name>
<dbReference type="OrthoDB" id="5416172at2759"/>
<gene>
    <name evidence="2" type="ORF">PECM_001369</name>
</gene>
<organism evidence="2 3">
    <name type="scientific">Penicillium ucsense</name>
    <dbReference type="NCBI Taxonomy" id="2839758"/>
    <lineage>
        <taxon>Eukaryota</taxon>
        <taxon>Fungi</taxon>
        <taxon>Dikarya</taxon>
        <taxon>Ascomycota</taxon>
        <taxon>Pezizomycotina</taxon>
        <taxon>Eurotiomycetes</taxon>
        <taxon>Eurotiomycetidae</taxon>
        <taxon>Eurotiales</taxon>
        <taxon>Aspergillaceae</taxon>
        <taxon>Penicillium</taxon>
    </lineage>
</organism>
<protein>
    <submittedName>
        <fullName evidence="2">Uncharacterized protein</fullName>
    </submittedName>
</protein>
<keyword evidence="3" id="KW-1185">Reference proteome</keyword>
<evidence type="ECO:0000256" key="1">
    <source>
        <dbReference type="SAM" id="MobiDB-lite"/>
    </source>
</evidence>
<feature type="region of interest" description="Disordered" evidence="1">
    <location>
        <begin position="1"/>
        <end position="147"/>
    </location>
</feature>
<proteinExistence type="predicted"/>
<dbReference type="EMBL" id="WIWV01000127">
    <property type="protein sequence ID" value="KAF7713262.1"/>
    <property type="molecule type" value="Genomic_DNA"/>
</dbReference>
<evidence type="ECO:0000313" key="3">
    <source>
        <dbReference type="Proteomes" id="UP000631181"/>
    </source>
</evidence>
<sequence>MVQKGQDPHQGGSLSDFAVNGTTIPNDAGKMNVLPSVPRPDQRADNPAFENEGLAQPSTAFAADNATDLPRSTRDVGQTGEVVTGTGDSLPATIESKRAFMGNNEPKGVSRARDEKHHVQTRSQFDTYAREDEDAAQNVGEHQLRNE</sequence>
<comment type="caution">
    <text evidence="2">The sequence shown here is derived from an EMBL/GenBank/DDBJ whole genome shotgun (WGS) entry which is preliminary data.</text>
</comment>
<feature type="compositionally biased region" description="Low complexity" evidence="1">
    <location>
        <begin position="76"/>
        <end position="87"/>
    </location>
</feature>
<evidence type="ECO:0000313" key="2">
    <source>
        <dbReference type="EMBL" id="KAF7713262.1"/>
    </source>
</evidence>
<accession>A0A8J8WFI3</accession>
<reference evidence="2" key="1">
    <citation type="journal article" date="2020" name="Front. Microbiol.">
        <title>Gene regulatory networks of Penicillium echinulatum 2HH and Penicillium oxalicum 114-2 inferred by a computational biology approach.</title>
        <authorList>
            <person name="Lenz A.R."/>
            <person name="Galan-Vasquez E."/>
            <person name="Balbinot E."/>
            <person name="De Abreu F.P."/>
            <person name="De Oliveira N.S."/>
            <person name="Da Rosa L.O."/>
            <person name="De Avila E Silva S."/>
            <person name="Camassola M."/>
            <person name="Dillon A.J.P."/>
            <person name="Perez-Rueda E."/>
        </authorList>
    </citation>
    <scope>NUCLEOTIDE SEQUENCE</scope>
    <source>
        <strain evidence="2">S1M29</strain>
    </source>
</reference>
<dbReference type="AlphaFoldDB" id="A0A8J8WFI3"/>
<dbReference type="Proteomes" id="UP000631181">
    <property type="component" value="Unassembled WGS sequence"/>
</dbReference>